<evidence type="ECO:0000313" key="1">
    <source>
        <dbReference type="EMBL" id="SVC61028.1"/>
    </source>
</evidence>
<dbReference type="AlphaFoldDB" id="A0A382NKL3"/>
<accession>A0A382NKL3</accession>
<reference evidence="1" key="1">
    <citation type="submission" date="2018-05" db="EMBL/GenBank/DDBJ databases">
        <authorList>
            <person name="Lanie J.A."/>
            <person name="Ng W.-L."/>
            <person name="Kazmierczak K.M."/>
            <person name="Andrzejewski T.M."/>
            <person name="Davidsen T.M."/>
            <person name="Wayne K.J."/>
            <person name="Tettelin H."/>
            <person name="Glass J.I."/>
            <person name="Rusch D."/>
            <person name="Podicherti R."/>
            <person name="Tsui H.-C.T."/>
            <person name="Winkler M.E."/>
        </authorList>
    </citation>
    <scope>NUCLEOTIDE SEQUENCE</scope>
</reference>
<protein>
    <submittedName>
        <fullName evidence="1">Uncharacterized protein</fullName>
    </submittedName>
</protein>
<sequence>VIFKKRLNLLFIDSIRNILYRIEKESEI</sequence>
<gene>
    <name evidence="1" type="ORF">METZ01_LOCUS313882</name>
</gene>
<organism evidence="1">
    <name type="scientific">marine metagenome</name>
    <dbReference type="NCBI Taxonomy" id="408172"/>
    <lineage>
        <taxon>unclassified sequences</taxon>
        <taxon>metagenomes</taxon>
        <taxon>ecological metagenomes</taxon>
    </lineage>
</organism>
<proteinExistence type="predicted"/>
<dbReference type="EMBL" id="UINC01100738">
    <property type="protein sequence ID" value="SVC61028.1"/>
    <property type="molecule type" value="Genomic_DNA"/>
</dbReference>
<name>A0A382NKL3_9ZZZZ</name>
<feature type="non-terminal residue" evidence="1">
    <location>
        <position position="1"/>
    </location>
</feature>